<evidence type="ECO:0000313" key="2">
    <source>
        <dbReference type="EMBL" id="QDK21199.1"/>
    </source>
</evidence>
<gene>
    <name evidence="2" type="ORF">ES815_05720</name>
</gene>
<name>A0AAP9DE69_9ENTR</name>
<organism evidence="2 3">
    <name type="scientific">Leclercia adecarboxylata</name>
    <dbReference type="NCBI Taxonomy" id="83655"/>
    <lineage>
        <taxon>Bacteria</taxon>
        <taxon>Pseudomonadati</taxon>
        <taxon>Pseudomonadota</taxon>
        <taxon>Gammaproteobacteria</taxon>
        <taxon>Enterobacterales</taxon>
        <taxon>Enterobacteriaceae</taxon>
        <taxon>Leclercia</taxon>
    </lineage>
</organism>
<dbReference type="Proteomes" id="UP000317812">
    <property type="component" value="Chromosome"/>
</dbReference>
<evidence type="ECO:0008006" key="4">
    <source>
        <dbReference type="Google" id="ProtNLM"/>
    </source>
</evidence>
<keyword evidence="1" id="KW-0472">Membrane</keyword>
<feature type="transmembrane region" description="Helical" evidence="1">
    <location>
        <begin position="52"/>
        <end position="74"/>
    </location>
</feature>
<evidence type="ECO:0000256" key="1">
    <source>
        <dbReference type="SAM" id="Phobius"/>
    </source>
</evidence>
<reference evidence="2 3" key="1">
    <citation type="submission" date="2019-01" db="EMBL/GenBank/DDBJ databases">
        <title>Florfenicol resistance in Enterobacteriaceae and whole-genome sequence analysis of florfenicol-resistant Leclercia adecarboxylata strain R25.</title>
        <authorList>
            <person name="Bao Q."/>
            <person name="Ying Y."/>
        </authorList>
    </citation>
    <scope>NUCLEOTIDE SEQUENCE [LARGE SCALE GENOMIC DNA]</scope>
    <source>
        <strain evidence="2 3">R25</strain>
    </source>
</reference>
<accession>A0AAP9DE69</accession>
<dbReference type="EMBL" id="CP035382">
    <property type="protein sequence ID" value="QDK21199.1"/>
    <property type="molecule type" value="Genomic_DNA"/>
</dbReference>
<keyword evidence="1" id="KW-0812">Transmembrane</keyword>
<protein>
    <recommendedName>
        <fullName evidence="4">Glycosyltransferase family 1</fullName>
    </recommendedName>
</protein>
<dbReference type="AlphaFoldDB" id="A0AAP9DE69"/>
<keyword evidence="1" id="KW-1133">Transmembrane helix</keyword>
<sequence length="75" mass="8789">MDNPLYLKGLVVILLAFWAWDAIKTKRKKRSADPAIAHADARERNAWRYVRWGFRVIQIACALYFVQMLIQILLA</sequence>
<feature type="transmembrane region" description="Helical" evidence="1">
    <location>
        <begin position="6"/>
        <end position="23"/>
    </location>
</feature>
<evidence type="ECO:0000313" key="3">
    <source>
        <dbReference type="Proteomes" id="UP000317812"/>
    </source>
</evidence>
<proteinExistence type="predicted"/>